<dbReference type="Proteomes" id="UP000231279">
    <property type="component" value="Unassembled WGS sequence"/>
</dbReference>
<feature type="compositionally biased region" description="Low complexity" evidence="1">
    <location>
        <begin position="168"/>
        <end position="183"/>
    </location>
</feature>
<comment type="caution">
    <text evidence="2">The sequence shown here is derived from an EMBL/GenBank/DDBJ whole genome shotgun (WGS) entry which is preliminary data.</text>
</comment>
<proteinExistence type="predicted"/>
<reference evidence="3" key="1">
    <citation type="journal article" date="2018" name="Gigascience">
        <title>Genome assembly of the Pink Ipe (Handroanthus impetiginosus, Bignoniaceae), a highly valued, ecologically keystone Neotropical timber forest tree.</title>
        <authorList>
            <person name="Silva-Junior O.B."/>
            <person name="Grattapaglia D."/>
            <person name="Novaes E."/>
            <person name="Collevatti R.G."/>
        </authorList>
    </citation>
    <scope>NUCLEOTIDE SEQUENCE [LARGE SCALE GENOMIC DNA]</scope>
    <source>
        <strain evidence="3">cv. UFG-1</strain>
    </source>
</reference>
<gene>
    <name evidence="2" type="ORF">CDL12_17809</name>
</gene>
<feature type="region of interest" description="Disordered" evidence="1">
    <location>
        <begin position="156"/>
        <end position="186"/>
    </location>
</feature>
<protein>
    <submittedName>
        <fullName evidence="2">Uncharacterized protein</fullName>
    </submittedName>
</protein>
<dbReference type="OrthoDB" id="1289445at2759"/>
<name>A0A2G9GWF0_9LAMI</name>
<evidence type="ECO:0000313" key="2">
    <source>
        <dbReference type="EMBL" id="PIN09601.1"/>
    </source>
</evidence>
<evidence type="ECO:0000313" key="3">
    <source>
        <dbReference type="Proteomes" id="UP000231279"/>
    </source>
</evidence>
<feature type="compositionally biased region" description="Polar residues" evidence="1">
    <location>
        <begin position="33"/>
        <end position="42"/>
    </location>
</feature>
<dbReference type="EMBL" id="NKXS01003495">
    <property type="protein sequence ID" value="PIN09601.1"/>
    <property type="molecule type" value="Genomic_DNA"/>
</dbReference>
<evidence type="ECO:0000256" key="1">
    <source>
        <dbReference type="SAM" id="MobiDB-lite"/>
    </source>
</evidence>
<organism evidence="2 3">
    <name type="scientific">Handroanthus impetiginosus</name>
    <dbReference type="NCBI Taxonomy" id="429701"/>
    <lineage>
        <taxon>Eukaryota</taxon>
        <taxon>Viridiplantae</taxon>
        <taxon>Streptophyta</taxon>
        <taxon>Embryophyta</taxon>
        <taxon>Tracheophyta</taxon>
        <taxon>Spermatophyta</taxon>
        <taxon>Magnoliopsida</taxon>
        <taxon>eudicotyledons</taxon>
        <taxon>Gunneridae</taxon>
        <taxon>Pentapetalae</taxon>
        <taxon>asterids</taxon>
        <taxon>lamiids</taxon>
        <taxon>Lamiales</taxon>
        <taxon>Bignoniaceae</taxon>
        <taxon>Crescentiina</taxon>
        <taxon>Tabebuia alliance</taxon>
        <taxon>Handroanthus</taxon>
    </lineage>
</organism>
<feature type="region of interest" description="Disordered" evidence="1">
    <location>
        <begin position="1"/>
        <end position="75"/>
    </location>
</feature>
<keyword evidence="3" id="KW-1185">Reference proteome</keyword>
<accession>A0A2G9GWF0</accession>
<dbReference type="AlphaFoldDB" id="A0A2G9GWF0"/>
<sequence>MADDHHLFQQLQEEDDICNSTAAHHHPSAAIQPRTTTDSLDNGNKRHCSSSFQEPSSKRATHRPPSSPSSTGAASDYHLLGFTKLPLPHSFPTSTPSPLRRTVSEPIYSEFSEFPNSQQTALQEISNGNVVHDQSSPLPNIYRTMSDPNSLVNRKMAAVGSTPPRPPARNSSSSPSVGESPTSKRLRRMKERMKVMRQWWNQVVCESDEEEDGESDKCIPDHNTPKEECENHEMENPSQESVWVEKNGDCLVLHFKCPCGHGYQILLSRNNCYYKLTTF</sequence>